<protein>
    <recommendedName>
        <fullName evidence="9">POTRA domain-containing protein</fullName>
    </recommendedName>
</protein>
<comment type="caution">
    <text evidence="10">The sequence shown here is derived from an EMBL/GenBank/DDBJ whole genome shotgun (WGS) entry which is preliminary data.</text>
</comment>
<evidence type="ECO:0000256" key="7">
    <source>
        <dbReference type="ARBA" id="ARBA00023306"/>
    </source>
</evidence>
<dbReference type="AlphaFoldDB" id="A0A1F5PJ10"/>
<dbReference type="Pfam" id="PF03799">
    <property type="entry name" value="FtsQ_DivIB_C"/>
    <property type="match status" value="1"/>
</dbReference>
<dbReference type="EMBL" id="MFEY01000009">
    <property type="protein sequence ID" value="OGE89690.1"/>
    <property type="molecule type" value="Genomic_DNA"/>
</dbReference>
<keyword evidence="7" id="KW-0131">Cell cycle</keyword>
<evidence type="ECO:0000313" key="11">
    <source>
        <dbReference type="Proteomes" id="UP000177682"/>
    </source>
</evidence>
<dbReference type="PANTHER" id="PTHR37820:SF1">
    <property type="entry name" value="CELL DIVISION PROTEIN FTSQ"/>
    <property type="match status" value="1"/>
</dbReference>
<evidence type="ECO:0000256" key="5">
    <source>
        <dbReference type="ARBA" id="ARBA00022989"/>
    </source>
</evidence>
<dbReference type="InterPro" id="IPR013685">
    <property type="entry name" value="POTRA_FtsQ_type"/>
</dbReference>
<dbReference type="Pfam" id="PF08478">
    <property type="entry name" value="POTRA_1"/>
    <property type="match status" value="1"/>
</dbReference>
<evidence type="ECO:0000256" key="3">
    <source>
        <dbReference type="ARBA" id="ARBA00022618"/>
    </source>
</evidence>
<keyword evidence="4 8" id="KW-0812">Transmembrane</keyword>
<comment type="subcellular location">
    <subcellularLocation>
        <location evidence="1">Membrane</location>
    </subcellularLocation>
</comment>
<reference evidence="10 11" key="1">
    <citation type="journal article" date="2016" name="Nat. Commun.">
        <title>Thousands of microbial genomes shed light on interconnected biogeochemical processes in an aquifer system.</title>
        <authorList>
            <person name="Anantharaman K."/>
            <person name="Brown C.T."/>
            <person name="Hug L.A."/>
            <person name="Sharon I."/>
            <person name="Castelle C.J."/>
            <person name="Probst A.J."/>
            <person name="Thomas B.C."/>
            <person name="Singh A."/>
            <person name="Wilkins M.J."/>
            <person name="Karaoz U."/>
            <person name="Brodie E.L."/>
            <person name="Williams K.H."/>
            <person name="Hubbard S.S."/>
            <person name="Banfield J.F."/>
        </authorList>
    </citation>
    <scope>NUCLEOTIDE SEQUENCE [LARGE SCALE GENOMIC DNA]</scope>
</reference>
<proteinExistence type="predicted"/>
<gene>
    <name evidence="10" type="ORF">A3E29_00535</name>
</gene>
<dbReference type="InterPro" id="IPR050487">
    <property type="entry name" value="FtsQ_DivIB"/>
</dbReference>
<organism evidence="10 11">
    <name type="scientific">Candidatus Doudnabacteria bacterium RIFCSPHIGHO2_12_FULL_48_16</name>
    <dbReference type="NCBI Taxonomy" id="1817838"/>
    <lineage>
        <taxon>Bacteria</taxon>
        <taxon>Candidatus Doudnaibacteriota</taxon>
    </lineage>
</organism>
<sequence length="312" mass="35059">MKIFSSHRRKLEPHRRFGGAKFRGQVKQAANYKRAFNPNPTRWTAFLVKIFRGHLAFWRNAGIIIFLIIFYYLVISSHFVVANIEVSGTQAVSPQLVADVVGKVGESRLFLIKKNNYFLLTPGRVNNLITTAIPEIKTTKTNRDWPNRIKIEVTERNPGFVIESSGNYFLVDDEGIVVKQIEVPGDLVVAHDQLTENFAQGEALNSKLAPFVISIIKQWPGKISIAIQAIKFPGKESSDVEFATANGWSVLFDTSRAVKSQLDGLAILLSHQISAKDQARLAYIDLRSNKWAYYCFKSTPCSQVAQPDNSTE</sequence>
<accession>A0A1F5PJ10</accession>
<evidence type="ECO:0000256" key="8">
    <source>
        <dbReference type="SAM" id="Phobius"/>
    </source>
</evidence>
<feature type="domain" description="POTRA" evidence="9">
    <location>
        <begin position="79"/>
        <end position="156"/>
    </location>
</feature>
<evidence type="ECO:0000313" key="10">
    <source>
        <dbReference type="EMBL" id="OGE89690.1"/>
    </source>
</evidence>
<keyword evidence="6 8" id="KW-0472">Membrane</keyword>
<evidence type="ECO:0000259" key="9">
    <source>
        <dbReference type="PROSITE" id="PS51779"/>
    </source>
</evidence>
<keyword evidence="2" id="KW-1003">Cell membrane</keyword>
<dbReference type="GO" id="GO:0051301">
    <property type="term" value="P:cell division"/>
    <property type="evidence" value="ECO:0007669"/>
    <property type="project" value="UniProtKB-KW"/>
</dbReference>
<keyword evidence="5 8" id="KW-1133">Transmembrane helix</keyword>
<feature type="transmembrane region" description="Helical" evidence="8">
    <location>
        <begin position="56"/>
        <end position="74"/>
    </location>
</feature>
<evidence type="ECO:0000256" key="2">
    <source>
        <dbReference type="ARBA" id="ARBA00022475"/>
    </source>
</evidence>
<evidence type="ECO:0000256" key="4">
    <source>
        <dbReference type="ARBA" id="ARBA00022692"/>
    </source>
</evidence>
<dbReference type="InterPro" id="IPR034746">
    <property type="entry name" value="POTRA"/>
</dbReference>
<evidence type="ECO:0000256" key="1">
    <source>
        <dbReference type="ARBA" id="ARBA00004370"/>
    </source>
</evidence>
<dbReference type="PROSITE" id="PS51779">
    <property type="entry name" value="POTRA"/>
    <property type="match status" value="1"/>
</dbReference>
<dbReference type="InterPro" id="IPR005548">
    <property type="entry name" value="Cell_div_FtsQ/DivIB_C"/>
</dbReference>
<evidence type="ECO:0000256" key="6">
    <source>
        <dbReference type="ARBA" id="ARBA00023136"/>
    </source>
</evidence>
<name>A0A1F5PJ10_9BACT</name>
<dbReference type="GO" id="GO:0005886">
    <property type="term" value="C:plasma membrane"/>
    <property type="evidence" value="ECO:0007669"/>
    <property type="project" value="TreeGrafter"/>
</dbReference>
<dbReference type="PANTHER" id="PTHR37820">
    <property type="entry name" value="CELL DIVISION PROTEIN DIVIB"/>
    <property type="match status" value="1"/>
</dbReference>
<dbReference type="Proteomes" id="UP000177682">
    <property type="component" value="Unassembled WGS sequence"/>
</dbReference>
<keyword evidence="3" id="KW-0132">Cell division</keyword>